<dbReference type="Proteomes" id="UP000735302">
    <property type="component" value="Unassembled WGS sequence"/>
</dbReference>
<accession>A0AAV3ZQD7</accession>
<comment type="caution">
    <text evidence="1">The sequence shown here is derived from an EMBL/GenBank/DDBJ whole genome shotgun (WGS) entry which is preliminary data.</text>
</comment>
<protein>
    <submittedName>
        <fullName evidence="1">Uncharacterized protein</fullName>
    </submittedName>
</protein>
<name>A0AAV3ZQD7_9GAST</name>
<evidence type="ECO:0000313" key="2">
    <source>
        <dbReference type="Proteomes" id="UP000735302"/>
    </source>
</evidence>
<evidence type="ECO:0000313" key="1">
    <source>
        <dbReference type="EMBL" id="GFN97349.1"/>
    </source>
</evidence>
<organism evidence="1 2">
    <name type="scientific">Plakobranchus ocellatus</name>
    <dbReference type="NCBI Taxonomy" id="259542"/>
    <lineage>
        <taxon>Eukaryota</taxon>
        <taxon>Metazoa</taxon>
        <taxon>Spiralia</taxon>
        <taxon>Lophotrochozoa</taxon>
        <taxon>Mollusca</taxon>
        <taxon>Gastropoda</taxon>
        <taxon>Heterobranchia</taxon>
        <taxon>Euthyneura</taxon>
        <taxon>Panpulmonata</taxon>
        <taxon>Sacoglossa</taxon>
        <taxon>Placobranchoidea</taxon>
        <taxon>Plakobranchidae</taxon>
        <taxon>Plakobranchus</taxon>
    </lineage>
</organism>
<proteinExistence type="predicted"/>
<dbReference type="AlphaFoldDB" id="A0AAV3ZQD7"/>
<dbReference type="EMBL" id="BLXT01002742">
    <property type="protein sequence ID" value="GFN97349.1"/>
    <property type="molecule type" value="Genomic_DNA"/>
</dbReference>
<gene>
    <name evidence="1" type="ORF">PoB_002385500</name>
</gene>
<reference evidence="1 2" key="1">
    <citation type="journal article" date="2021" name="Elife">
        <title>Chloroplast acquisition without the gene transfer in kleptoplastic sea slugs, Plakobranchus ocellatus.</title>
        <authorList>
            <person name="Maeda T."/>
            <person name="Takahashi S."/>
            <person name="Yoshida T."/>
            <person name="Shimamura S."/>
            <person name="Takaki Y."/>
            <person name="Nagai Y."/>
            <person name="Toyoda A."/>
            <person name="Suzuki Y."/>
            <person name="Arimoto A."/>
            <person name="Ishii H."/>
            <person name="Satoh N."/>
            <person name="Nishiyama T."/>
            <person name="Hasebe M."/>
            <person name="Maruyama T."/>
            <person name="Minagawa J."/>
            <person name="Obokata J."/>
            <person name="Shigenobu S."/>
        </authorList>
    </citation>
    <scope>NUCLEOTIDE SEQUENCE [LARGE SCALE GENOMIC DNA]</scope>
</reference>
<sequence>MPRVRRKIVRWLRKDVRRNRRREREWRKKIEEETSRFYRMFHIDQFSRCQEADGGDCVLPTLAMTTNIWMYWKLLGRGGTVDKESDSGLFCLEFLPHHHRRPGPTEALKD</sequence>
<keyword evidence="2" id="KW-1185">Reference proteome</keyword>